<accession>A0ABR2GPK3</accession>
<feature type="transmembrane region" description="Helical" evidence="1">
    <location>
        <begin position="119"/>
        <end position="140"/>
    </location>
</feature>
<proteinExistence type="predicted"/>
<dbReference type="Proteomes" id="UP001470230">
    <property type="component" value="Unassembled WGS sequence"/>
</dbReference>
<evidence type="ECO:0000313" key="3">
    <source>
        <dbReference type="Proteomes" id="UP001470230"/>
    </source>
</evidence>
<feature type="transmembrane region" description="Helical" evidence="1">
    <location>
        <begin position="7"/>
        <end position="26"/>
    </location>
</feature>
<name>A0ABR2GPK3_9EUKA</name>
<dbReference type="EMBL" id="JAPFFF010000073">
    <property type="protein sequence ID" value="KAK8835870.1"/>
    <property type="molecule type" value="Genomic_DNA"/>
</dbReference>
<protein>
    <submittedName>
        <fullName evidence="2">Uncharacterized protein</fullName>
    </submittedName>
</protein>
<reference evidence="2 3" key="1">
    <citation type="submission" date="2024-04" db="EMBL/GenBank/DDBJ databases">
        <title>Tritrichomonas musculus Genome.</title>
        <authorList>
            <person name="Alves-Ferreira E."/>
            <person name="Grigg M."/>
            <person name="Lorenzi H."/>
            <person name="Galac M."/>
        </authorList>
    </citation>
    <scope>NUCLEOTIDE SEQUENCE [LARGE SCALE GENOMIC DNA]</scope>
    <source>
        <strain evidence="2 3">EAF2021</strain>
    </source>
</reference>
<evidence type="ECO:0000256" key="1">
    <source>
        <dbReference type="SAM" id="Phobius"/>
    </source>
</evidence>
<sequence>MGCCGVLLLVIGCIIAGYAYFGRVIYGGIYWGKLRYWNDGYSQTDHLWLITLLQWIFGICLPIASDVMNCMIIHSTRSSNCNPKHMVFPPDVAAKIAVKFSDFPSEQYYKDRCQTPRKWFISFLVCSLVGVLLIIIHRSALQNSDGIAKF</sequence>
<feature type="transmembrane region" description="Helical" evidence="1">
    <location>
        <begin position="46"/>
        <end position="64"/>
    </location>
</feature>
<keyword evidence="1" id="KW-0472">Membrane</keyword>
<keyword evidence="1" id="KW-1133">Transmembrane helix</keyword>
<gene>
    <name evidence="2" type="ORF">M9Y10_040427</name>
</gene>
<keyword evidence="3" id="KW-1185">Reference proteome</keyword>
<keyword evidence="1" id="KW-0812">Transmembrane</keyword>
<evidence type="ECO:0000313" key="2">
    <source>
        <dbReference type="EMBL" id="KAK8835870.1"/>
    </source>
</evidence>
<organism evidence="2 3">
    <name type="scientific">Tritrichomonas musculus</name>
    <dbReference type="NCBI Taxonomy" id="1915356"/>
    <lineage>
        <taxon>Eukaryota</taxon>
        <taxon>Metamonada</taxon>
        <taxon>Parabasalia</taxon>
        <taxon>Tritrichomonadida</taxon>
        <taxon>Tritrichomonadidae</taxon>
        <taxon>Tritrichomonas</taxon>
    </lineage>
</organism>
<comment type="caution">
    <text evidence="2">The sequence shown here is derived from an EMBL/GenBank/DDBJ whole genome shotgun (WGS) entry which is preliminary data.</text>
</comment>